<evidence type="ECO:0008006" key="3">
    <source>
        <dbReference type="Google" id="ProtNLM"/>
    </source>
</evidence>
<dbReference type="RefSeq" id="WP_089088655.1">
    <property type="nucleotide sequence ID" value="NZ_BCMH01000008.1"/>
</dbReference>
<accession>A0A1Z5IPJ7</accession>
<keyword evidence="2" id="KW-1185">Reference proteome</keyword>
<name>A0A1Z5IPJ7_9LACO</name>
<proteinExistence type="predicted"/>
<evidence type="ECO:0000313" key="1">
    <source>
        <dbReference type="EMBL" id="GAX03689.1"/>
    </source>
</evidence>
<organism evidence="1 2">
    <name type="scientific">Secundilactobacillus pentosiphilus</name>
    <dbReference type="NCBI Taxonomy" id="1714682"/>
    <lineage>
        <taxon>Bacteria</taxon>
        <taxon>Bacillati</taxon>
        <taxon>Bacillota</taxon>
        <taxon>Bacilli</taxon>
        <taxon>Lactobacillales</taxon>
        <taxon>Lactobacillaceae</taxon>
        <taxon>Secundilactobacillus</taxon>
    </lineage>
</organism>
<reference evidence="1 2" key="1">
    <citation type="submission" date="2015-11" db="EMBL/GenBank/DDBJ databases">
        <title>Draft genome sequences of new species of the genus Lactobacillus isolated from orchardgrass silage.</title>
        <authorList>
            <person name="Tohno M."/>
            <person name="Tanizawa Y."/>
            <person name="Arita M."/>
        </authorList>
    </citation>
    <scope>NUCLEOTIDE SEQUENCE [LARGE SCALE GENOMIC DNA]</scope>
    <source>
        <strain evidence="1 2">IWT140</strain>
    </source>
</reference>
<dbReference type="EMBL" id="BCMH01000008">
    <property type="protein sequence ID" value="GAX03689.1"/>
    <property type="molecule type" value="Genomic_DNA"/>
</dbReference>
<evidence type="ECO:0000313" key="2">
    <source>
        <dbReference type="Proteomes" id="UP000198430"/>
    </source>
</evidence>
<dbReference type="Proteomes" id="UP000198430">
    <property type="component" value="Unassembled WGS sequence"/>
</dbReference>
<protein>
    <recommendedName>
        <fullName evidence="3">DNA-directed RNA polymerase beta subunit</fullName>
    </recommendedName>
</protein>
<comment type="caution">
    <text evidence="1">The sequence shown here is derived from an EMBL/GenBank/DDBJ whole genome shotgun (WGS) entry which is preliminary data.</text>
</comment>
<gene>
    <name evidence="1" type="ORF">IWT140_01314</name>
</gene>
<dbReference type="AlphaFoldDB" id="A0A1Z5IPJ7"/>
<sequence length="133" mass="15225">MSKLRQIDDDQLVQRFFDHDYRDRGVIKWQGFYLSDHTAALKKQAKQEAKKYPARAQQSLEDMSQLLSEAFANGQTVSIQLNNRDLNGDFLPDLVGKVIGYEDDMVYLAGHDGVGLMDMRNVERGTTRVDSRI</sequence>